<feature type="non-terminal residue" evidence="2">
    <location>
        <position position="1"/>
    </location>
</feature>
<feature type="compositionally biased region" description="Acidic residues" evidence="1">
    <location>
        <begin position="1041"/>
        <end position="1061"/>
    </location>
</feature>
<feature type="region of interest" description="Disordered" evidence="1">
    <location>
        <begin position="155"/>
        <end position="203"/>
    </location>
</feature>
<evidence type="ECO:0000313" key="2">
    <source>
        <dbReference type="EMBL" id="CAK0818995.1"/>
    </source>
</evidence>
<comment type="caution">
    <text evidence="2">The sequence shown here is derived from an EMBL/GenBank/DDBJ whole genome shotgun (WGS) entry which is preliminary data.</text>
</comment>
<keyword evidence="3" id="KW-1185">Reference proteome</keyword>
<feature type="region of interest" description="Disordered" evidence="1">
    <location>
        <begin position="1017"/>
        <end position="1088"/>
    </location>
</feature>
<feature type="compositionally biased region" description="Low complexity" evidence="1">
    <location>
        <begin position="181"/>
        <end position="195"/>
    </location>
</feature>
<accession>A0ABN9RIS1</accession>
<proteinExistence type="predicted"/>
<protein>
    <submittedName>
        <fullName evidence="2">Uncharacterized protein</fullName>
    </submittedName>
</protein>
<evidence type="ECO:0000256" key="1">
    <source>
        <dbReference type="SAM" id="MobiDB-lite"/>
    </source>
</evidence>
<evidence type="ECO:0000313" key="3">
    <source>
        <dbReference type="Proteomes" id="UP001189429"/>
    </source>
</evidence>
<feature type="region of interest" description="Disordered" evidence="1">
    <location>
        <begin position="95"/>
        <end position="120"/>
    </location>
</feature>
<reference evidence="2" key="1">
    <citation type="submission" date="2023-10" db="EMBL/GenBank/DDBJ databases">
        <authorList>
            <person name="Chen Y."/>
            <person name="Shah S."/>
            <person name="Dougan E. K."/>
            <person name="Thang M."/>
            <person name="Chan C."/>
        </authorList>
    </citation>
    <scope>NUCLEOTIDE SEQUENCE [LARGE SCALE GENOMIC DNA]</scope>
</reference>
<organism evidence="2 3">
    <name type="scientific">Prorocentrum cordatum</name>
    <dbReference type="NCBI Taxonomy" id="2364126"/>
    <lineage>
        <taxon>Eukaryota</taxon>
        <taxon>Sar</taxon>
        <taxon>Alveolata</taxon>
        <taxon>Dinophyceae</taxon>
        <taxon>Prorocentrales</taxon>
        <taxon>Prorocentraceae</taxon>
        <taxon>Prorocentrum</taxon>
    </lineage>
</organism>
<name>A0ABN9RIS1_9DINO</name>
<gene>
    <name evidence="2" type="ORF">PCOR1329_LOCUS21093</name>
</gene>
<dbReference type="Proteomes" id="UP001189429">
    <property type="component" value="Unassembled WGS sequence"/>
</dbReference>
<feature type="compositionally biased region" description="Acidic residues" evidence="1">
    <location>
        <begin position="103"/>
        <end position="112"/>
    </location>
</feature>
<sequence length="1088" mass="118254">EKVKCVCAISYEKRHPGKIERENLPTKEVIVPGGARRRVVMFRRGKIDEWDMDLAVETGVMESEEVDDGSLALRSGQSAAKFDALAKRAGITAEDRKALPEYPEGDDDDEPSEASGSGGEVDVEMEAVPSDEEMPDLFSLTSLLDVHAHSAAIAKAKAKPASAPAAQQPPGTPGQSRRKLPSTPASGGKPAASGGDRASDAQGEANMKKKFIGKTPVDILTPHGYKDLKEGLDKIAKMLDSDALNTCLIGDDFAAFNTAMNEMRKLASASSKNWVTLDIKVRKWTCKPPAVLELLIDGRAKSKALNDAGIAFTTVEKQKDVLKMERAKLQLMECALTVPMGFHALFFAEKAVDLIRFKAIPDFMEHVAADGYLEALSGSLPEEHGTRLKEVAVGNAMAMLVRAHAGDVTQAESRADIISFCSMLAAPESTVLGDMGKRDARMIVDSFNKGGCGDFSDVKTLAADPQYEGILKPTFQDKAWGELVAAAEVQVKSKPVCATFAIKRAAEQTSEIIAAAIFKDDDREAFDTVLKDAFRSYYFLEQRRPAQSDMVKLLESLNLLVSHGIGEINLKLKVMWDTIVRMATGEVDALSANSLKSELVVHFEDMKRRCSVSLKDACSNEDDWANVVKTAFKEAVEKLLATQDHLLKLTEFFEKSAQFIVEIATALAASDGTICSDSPEGQLLMQAFTTIKATIPRHQERIVRDQLKQFEAAAGIAKVGTSKYLTDLAEFKTDVASYVSRAIEVYGADERQDMDKPSSKLEQDALFRLNQQTCYSETPTLDRAGIAFAADVLIPICKTSASFNAKTAAPNAMALLAGNAAVKGALSAILDLETSTHQLQWYIDEDMTKKVIDMARGAQEALVPLLEKEAKELKVKLNRVMHKLTPMTVKDEVASDVDKLYSALSQKKLGEMRTYRSQIADILAQFEKIDPKWSTEYEQDINAANALSTRARMQCIKYGVVAFVKAPNISNMDSEGQMARQNLSSVWDSHKGDPAIVEYLGDSVTSEVKNLLALDKQQGGARKRRAAQLPAAEPDVKGAEPEEGDEAEEEEGELVDEDAGDGEAASSGRGGRGGRGPSPLEERSGRAS</sequence>
<dbReference type="EMBL" id="CAUYUJ010006899">
    <property type="protein sequence ID" value="CAK0818995.1"/>
    <property type="molecule type" value="Genomic_DNA"/>
</dbReference>
<feature type="compositionally biased region" description="Low complexity" evidence="1">
    <location>
        <begin position="155"/>
        <end position="169"/>
    </location>
</feature>